<sequence>MCGRYSLALRPAQVRQMLQDNDMPVDDAPDDEGDDAPRQSYNFAPGYHGIVYRADVPDQGAGPRRRHAGASDETAASEEQDESEVGGGAPVGYKLQSMKWGLVPFWTKRNPDYGSVMKTINCRDDSLAQGGGMWSSMKARKRCVVVAQGFYEWLKKNDGRERLPHYVKRKDGKLMCFAGLWDMVQYENDDQKHYTYTIITTDSNKQLKFLHDRMPVILDNGSEDLRTWLDPKRYEWSNELQVLLKPFDGELEVYPVSKDVGKVGNNSPNFIIPIDSKENKSNIANFFAKGSAAATTTTKTNAREEQPRVEVKKEEGFVAEDSTDVKDGSRVQAGVKREADDEGLVGGEPPRKMATMASNTTSQSSPQKAGGRSKISATSNGTKSSPGKAKQQQQPGTQKITKFFANSS</sequence>
<evidence type="ECO:0000313" key="2">
    <source>
        <dbReference type="Proteomes" id="UP001497700"/>
    </source>
</evidence>
<keyword evidence="2" id="KW-1185">Reference proteome</keyword>
<reference evidence="1 2" key="1">
    <citation type="journal article" date="2022" name="New Phytol.">
        <title>Ecological generalism drives hyperdiversity of secondary metabolite gene clusters in xylarialean endophytes.</title>
        <authorList>
            <person name="Franco M.E.E."/>
            <person name="Wisecaver J.H."/>
            <person name="Arnold A.E."/>
            <person name="Ju Y.M."/>
            <person name="Slot J.C."/>
            <person name="Ahrendt S."/>
            <person name="Moore L.P."/>
            <person name="Eastman K.E."/>
            <person name="Scott K."/>
            <person name="Konkel Z."/>
            <person name="Mondo S.J."/>
            <person name="Kuo A."/>
            <person name="Hayes R.D."/>
            <person name="Haridas S."/>
            <person name="Andreopoulos B."/>
            <person name="Riley R."/>
            <person name="LaButti K."/>
            <person name="Pangilinan J."/>
            <person name="Lipzen A."/>
            <person name="Amirebrahimi M."/>
            <person name="Yan J."/>
            <person name="Adam C."/>
            <person name="Keymanesh K."/>
            <person name="Ng V."/>
            <person name="Louie K."/>
            <person name="Northen T."/>
            <person name="Drula E."/>
            <person name="Henrissat B."/>
            <person name="Hsieh H.M."/>
            <person name="Youens-Clark K."/>
            <person name="Lutzoni F."/>
            <person name="Miadlikowska J."/>
            <person name="Eastwood D.C."/>
            <person name="Hamelin R.C."/>
            <person name="Grigoriev I.V."/>
            <person name="U'Ren J.M."/>
        </authorList>
    </citation>
    <scope>NUCLEOTIDE SEQUENCE [LARGE SCALE GENOMIC DNA]</scope>
    <source>
        <strain evidence="1 2">CBS 119005</strain>
    </source>
</reference>
<dbReference type="Proteomes" id="UP001497700">
    <property type="component" value="Unassembled WGS sequence"/>
</dbReference>
<proteinExistence type="predicted"/>
<accession>A0ACB9YWV2</accession>
<comment type="caution">
    <text evidence="1">The sequence shown here is derived from an EMBL/GenBank/DDBJ whole genome shotgun (WGS) entry which is preliminary data.</text>
</comment>
<protein>
    <submittedName>
        <fullName evidence="1">DUF159-domain-containing protein</fullName>
    </submittedName>
</protein>
<dbReference type="EMBL" id="MU393496">
    <property type="protein sequence ID" value="KAI4863843.1"/>
    <property type="molecule type" value="Genomic_DNA"/>
</dbReference>
<evidence type="ECO:0000313" key="1">
    <source>
        <dbReference type="EMBL" id="KAI4863843.1"/>
    </source>
</evidence>
<gene>
    <name evidence="1" type="ORF">F4820DRAFT_425597</name>
</gene>
<name>A0ACB9YWV2_9PEZI</name>
<organism evidence="1 2">
    <name type="scientific">Hypoxylon rubiginosum</name>
    <dbReference type="NCBI Taxonomy" id="110542"/>
    <lineage>
        <taxon>Eukaryota</taxon>
        <taxon>Fungi</taxon>
        <taxon>Dikarya</taxon>
        <taxon>Ascomycota</taxon>
        <taxon>Pezizomycotina</taxon>
        <taxon>Sordariomycetes</taxon>
        <taxon>Xylariomycetidae</taxon>
        <taxon>Xylariales</taxon>
        <taxon>Hypoxylaceae</taxon>
        <taxon>Hypoxylon</taxon>
    </lineage>
</organism>